<accession>S9QQP6</accession>
<evidence type="ECO:0000313" key="2">
    <source>
        <dbReference type="EMBL" id="EPX63594.1"/>
    </source>
</evidence>
<dbReference type="eggNOG" id="ENOG5032XRY">
    <property type="taxonomic scope" value="Bacteria"/>
</dbReference>
<dbReference type="EMBL" id="ANAH02000005">
    <property type="protein sequence ID" value="EPX63594.1"/>
    <property type="molecule type" value="Genomic_DNA"/>
</dbReference>
<evidence type="ECO:0000256" key="1">
    <source>
        <dbReference type="SAM" id="MobiDB-lite"/>
    </source>
</evidence>
<feature type="compositionally biased region" description="Polar residues" evidence="1">
    <location>
        <begin position="1"/>
        <end position="11"/>
    </location>
</feature>
<keyword evidence="3" id="KW-1185">Reference proteome</keyword>
<feature type="compositionally biased region" description="Polar residues" evidence="1">
    <location>
        <begin position="97"/>
        <end position="107"/>
    </location>
</feature>
<reference evidence="2" key="1">
    <citation type="submission" date="2013-05" db="EMBL/GenBank/DDBJ databases">
        <title>Genome assembly of Cystobacter fuscus DSM 2262.</title>
        <authorList>
            <person name="Sharma G."/>
            <person name="Khatri I."/>
            <person name="Kaur C."/>
            <person name="Mayilraj S."/>
            <person name="Subramanian S."/>
        </authorList>
    </citation>
    <scope>NUCLEOTIDE SEQUENCE [LARGE SCALE GENOMIC DNA]</scope>
    <source>
        <strain evidence="2">DSM 2262</strain>
    </source>
</reference>
<evidence type="ECO:0000313" key="3">
    <source>
        <dbReference type="Proteomes" id="UP000011682"/>
    </source>
</evidence>
<organism evidence="2 3">
    <name type="scientific">Cystobacter fuscus (strain ATCC 25194 / DSM 2262 / NBRC 100088 / M29)</name>
    <dbReference type="NCBI Taxonomy" id="1242864"/>
    <lineage>
        <taxon>Bacteria</taxon>
        <taxon>Pseudomonadati</taxon>
        <taxon>Myxococcota</taxon>
        <taxon>Myxococcia</taxon>
        <taxon>Myxococcales</taxon>
        <taxon>Cystobacterineae</taxon>
        <taxon>Archangiaceae</taxon>
        <taxon>Cystobacter</taxon>
    </lineage>
</organism>
<dbReference type="AlphaFoldDB" id="S9QQP6"/>
<feature type="region of interest" description="Disordered" evidence="1">
    <location>
        <begin position="1"/>
        <end position="248"/>
    </location>
</feature>
<feature type="compositionally biased region" description="Low complexity" evidence="1">
    <location>
        <begin position="68"/>
        <end position="86"/>
    </location>
</feature>
<comment type="caution">
    <text evidence="2">The sequence shown here is derived from an EMBL/GenBank/DDBJ whole genome shotgun (WGS) entry which is preliminary data.</text>
</comment>
<dbReference type="InterPro" id="IPR058988">
    <property type="entry name" value="IpaJ"/>
</dbReference>
<feature type="compositionally biased region" description="Basic and acidic residues" evidence="1">
    <location>
        <begin position="194"/>
        <end position="208"/>
    </location>
</feature>
<protein>
    <submittedName>
        <fullName evidence="2">Glycine oxidase ThiO</fullName>
    </submittedName>
</protein>
<feature type="compositionally biased region" description="Pro residues" evidence="1">
    <location>
        <begin position="115"/>
        <end position="192"/>
    </location>
</feature>
<sequence>MAPPGGNTSPPYTEDRSLLHYRRDRPRVASSAPTSTLPRSRSTLWLRQKGGHPISDKDGRSPPPPGDPSSHPGTGRPSPQEQSRQPGQPPPQRRQGFTGNSEFSSSKNPLIADPRPNPPPAVNQPPPGPHGGPPGPHGGPPGPHGGPPGPHGGPPGPHGGPPGPHGGPPGPHGGPPGPHGGPPGPPPAPPRPLRFRDRYSERPKKDPVKLLPPPRVHVPLRPRHGGSFYDGPGRNPAPSGPSRSESPPAYRLGIVKQEEFTHSCGATGLLCAAMELGRTELWNGCPLDTTPGQAEPLLFQCINRVPPDRDLQEEEESFPTGLIDAARRLELDGHVHVVPPIASSLVSMFGEAIMEELQSMRIHLQDGPEEPLGPHQRRLRAVVFITHPTGPEPVPNRLRYVLERPDGTVMDPSTGRNHDDPSQLNQMTKTGRYADTGVSVVITDPHWIPTSRSRNGV</sequence>
<dbReference type="Proteomes" id="UP000011682">
    <property type="component" value="Unassembled WGS sequence"/>
</dbReference>
<dbReference type="Pfam" id="PF25855">
    <property type="entry name" value="IpaJ_protease"/>
    <property type="match status" value="1"/>
</dbReference>
<name>S9QQP6_CYSF2</name>
<proteinExistence type="predicted"/>
<gene>
    <name evidence="2" type="ORF">D187_006002</name>
</gene>
<feature type="compositionally biased region" description="Polar residues" evidence="1">
    <location>
        <begin position="31"/>
        <end position="45"/>
    </location>
</feature>